<dbReference type="CDD" id="cd14689">
    <property type="entry name" value="bZIP_CREB3"/>
    <property type="match status" value="1"/>
</dbReference>
<dbReference type="AlphaFoldDB" id="A0AAV7JU26"/>
<evidence type="ECO:0000256" key="5">
    <source>
        <dbReference type="ARBA" id="ARBA00023242"/>
    </source>
</evidence>
<keyword evidence="4" id="KW-0804">Transcription</keyword>
<evidence type="ECO:0000256" key="4">
    <source>
        <dbReference type="ARBA" id="ARBA00023163"/>
    </source>
</evidence>
<dbReference type="EMBL" id="JAKMXF010000299">
    <property type="protein sequence ID" value="KAI6652442.1"/>
    <property type="molecule type" value="Genomic_DNA"/>
</dbReference>
<evidence type="ECO:0000256" key="3">
    <source>
        <dbReference type="ARBA" id="ARBA00023125"/>
    </source>
</evidence>
<evidence type="ECO:0000259" key="8">
    <source>
        <dbReference type="PROSITE" id="PS50217"/>
    </source>
</evidence>
<dbReference type="InterPro" id="IPR004827">
    <property type="entry name" value="bZIP"/>
</dbReference>
<dbReference type="SMART" id="SM00338">
    <property type="entry name" value="BRLZ"/>
    <property type="match status" value="1"/>
</dbReference>
<name>A0AAV7JU26_9METZ</name>
<proteinExistence type="predicted"/>
<feature type="domain" description="BZIP" evidence="8">
    <location>
        <begin position="228"/>
        <end position="291"/>
    </location>
</feature>
<evidence type="ECO:0000256" key="1">
    <source>
        <dbReference type="ARBA" id="ARBA00004123"/>
    </source>
</evidence>
<dbReference type="PROSITE" id="PS00036">
    <property type="entry name" value="BZIP_BASIC"/>
    <property type="match status" value="1"/>
</dbReference>
<keyword evidence="7" id="KW-0812">Transmembrane</keyword>
<dbReference type="Proteomes" id="UP001165289">
    <property type="component" value="Unassembled WGS sequence"/>
</dbReference>
<dbReference type="InterPro" id="IPR046347">
    <property type="entry name" value="bZIP_sf"/>
</dbReference>
<dbReference type="SUPFAM" id="SSF57959">
    <property type="entry name" value="Leucine zipper domain"/>
    <property type="match status" value="1"/>
</dbReference>
<comment type="caution">
    <text evidence="9">The sequence shown here is derived from an EMBL/GenBank/DDBJ whole genome shotgun (WGS) entry which is preliminary data.</text>
</comment>
<evidence type="ECO:0000313" key="9">
    <source>
        <dbReference type="EMBL" id="KAI6652442.1"/>
    </source>
</evidence>
<feature type="coiled-coil region" evidence="6">
    <location>
        <begin position="253"/>
        <end position="280"/>
    </location>
</feature>
<comment type="subcellular location">
    <subcellularLocation>
        <location evidence="1">Nucleus</location>
    </subcellularLocation>
</comment>
<keyword evidence="7" id="KW-1133">Transmembrane helix</keyword>
<dbReference type="PROSITE" id="PS50217">
    <property type="entry name" value="BZIP"/>
    <property type="match status" value="1"/>
</dbReference>
<evidence type="ECO:0000313" key="10">
    <source>
        <dbReference type="Proteomes" id="UP001165289"/>
    </source>
</evidence>
<dbReference type="PANTHER" id="PTHR46004">
    <property type="entry name" value="CYCLIC AMP RESPONSE ELEMENT-BINDING PROTEIN A"/>
    <property type="match status" value="1"/>
</dbReference>
<keyword evidence="2" id="KW-0805">Transcription regulation</keyword>
<evidence type="ECO:0000256" key="7">
    <source>
        <dbReference type="SAM" id="Phobius"/>
    </source>
</evidence>
<keyword evidence="5" id="KW-0539">Nucleus</keyword>
<reference evidence="9 10" key="1">
    <citation type="journal article" date="2023" name="BMC Biol.">
        <title>The compact genome of the sponge Oopsacas minuta (Hexactinellida) is lacking key metazoan core genes.</title>
        <authorList>
            <person name="Santini S."/>
            <person name="Schenkelaars Q."/>
            <person name="Jourda C."/>
            <person name="Duchesne M."/>
            <person name="Belahbib H."/>
            <person name="Rocher C."/>
            <person name="Selva M."/>
            <person name="Riesgo A."/>
            <person name="Vervoort M."/>
            <person name="Leys S.P."/>
            <person name="Kodjabachian L."/>
            <person name="Le Bivic A."/>
            <person name="Borchiellini C."/>
            <person name="Claverie J.M."/>
            <person name="Renard E."/>
        </authorList>
    </citation>
    <scope>NUCLEOTIDE SEQUENCE [LARGE SCALE GENOMIC DNA]</scope>
    <source>
        <strain evidence="9">SPO-2</strain>
    </source>
</reference>
<dbReference type="GO" id="GO:0035497">
    <property type="term" value="F:cAMP response element binding"/>
    <property type="evidence" value="ECO:0007669"/>
    <property type="project" value="TreeGrafter"/>
</dbReference>
<feature type="transmembrane region" description="Helical" evidence="7">
    <location>
        <begin position="309"/>
        <end position="332"/>
    </location>
</feature>
<keyword evidence="10" id="KW-1185">Reference proteome</keyword>
<protein>
    <submittedName>
        <fullName evidence="9">Cyclic AMP-responsive element-binding protein 3-like protein 3</fullName>
    </submittedName>
</protein>
<dbReference type="GO" id="GO:0005634">
    <property type="term" value="C:nucleus"/>
    <property type="evidence" value="ECO:0007669"/>
    <property type="project" value="UniProtKB-SubCell"/>
</dbReference>
<sequence length="365" mass="42138">MYRKTHNCDSTTIHKQQSDLCTDDPFTNPYRSITSETIHHLCNDTLPDSINIQNPLSQLYTEKPLIGEFETFHDISFDPTSFTQVEDLLLPIQDDNFFSNEFLHLDRNSNEAIHLNSTSNSPHLSANDSVNYSLPEFHHTQDHKTNQCQHGYDYLYTIENCSNADSYAQFSINAVDSSTYIDSDIQVNKPGRKPKPLKLTEDEKFILRNEGVVIPENVRTLTKTEERHIKQVKRRIKNKLSAAESRKRKKDYLDGLEERVQQTTSLNSELQRRVGELERQNVHLITTVKRMKSYISSYVPNISKGNPALFMFIFAFTLFSIPSWISLSNTILQPHLFNMKHFGVGSRTLLSQNSSHSQWMSIFNS</sequence>
<organism evidence="9 10">
    <name type="scientific">Oopsacas minuta</name>
    <dbReference type="NCBI Taxonomy" id="111878"/>
    <lineage>
        <taxon>Eukaryota</taxon>
        <taxon>Metazoa</taxon>
        <taxon>Porifera</taxon>
        <taxon>Hexactinellida</taxon>
        <taxon>Hexasterophora</taxon>
        <taxon>Lyssacinosida</taxon>
        <taxon>Leucopsacidae</taxon>
        <taxon>Oopsacas</taxon>
    </lineage>
</organism>
<accession>A0AAV7JU26</accession>
<keyword evidence="6" id="KW-0175">Coiled coil</keyword>
<dbReference type="Pfam" id="PF00170">
    <property type="entry name" value="bZIP_1"/>
    <property type="match status" value="1"/>
</dbReference>
<keyword evidence="7" id="KW-0472">Membrane</keyword>
<gene>
    <name evidence="9" type="ORF">LOD99_7456</name>
</gene>
<keyword evidence="3" id="KW-0238">DNA-binding</keyword>
<dbReference type="Gene3D" id="1.20.5.170">
    <property type="match status" value="1"/>
</dbReference>
<evidence type="ECO:0000256" key="6">
    <source>
        <dbReference type="SAM" id="Coils"/>
    </source>
</evidence>
<dbReference type="GO" id="GO:0000981">
    <property type="term" value="F:DNA-binding transcription factor activity, RNA polymerase II-specific"/>
    <property type="evidence" value="ECO:0007669"/>
    <property type="project" value="TreeGrafter"/>
</dbReference>
<dbReference type="PANTHER" id="PTHR46004:SF3">
    <property type="entry name" value="CYCLIC AMP RESPONSE ELEMENT-BINDING PROTEIN A"/>
    <property type="match status" value="1"/>
</dbReference>
<evidence type="ECO:0000256" key="2">
    <source>
        <dbReference type="ARBA" id="ARBA00023015"/>
    </source>
</evidence>